<dbReference type="HOGENOM" id="CLU_2171837_0_0_1"/>
<dbReference type="InParanoid" id="A0A0D0D6V0"/>
<reference evidence="1 2" key="1">
    <citation type="submission" date="2014-04" db="EMBL/GenBank/DDBJ databases">
        <authorList>
            <consortium name="DOE Joint Genome Institute"/>
            <person name="Kuo A."/>
            <person name="Kohler A."/>
            <person name="Jargeat P."/>
            <person name="Nagy L.G."/>
            <person name="Floudas D."/>
            <person name="Copeland A."/>
            <person name="Barry K.W."/>
            <person name="Cichocki N."/>
            <person name="Veneault-Fourrey C."/>
            <person name="LaButti K."/>
            <person name="Lindquist E.A."/>
            <person name="Lipzen A."/>
            <person name="Lundell T."/>
            <person name="Morin E."/>
            <person name="Murat C."/>
            <person name="Sun H."/>
            <person name="Tunlid A."/>
            <person name="Henrissat B."/>
            <person name="Grigoriev I.V."/>
            <person name="Hibbett D.S."/>
            <person name="Martin F."/>
            <person name="Nordberg H.P."/>
            <person name="Cantor M.N."/>
            <person name="Hua S.X."/>
        </authorList>
    </citation>
    <scope>NUCLEOTIDE SEQUENCE [LARGE SCALE GENOMIC DNA]</scope>
    <source>
        <strain evidence="1 2">Ve08.2h10</strain>
    </source>
</reference>
<organism evidence="1 2">
    <name type="scientific">Paxillus rubicundulus Ve08.2h10</name>
    <dbReference type="NCBI Taxonomy" id="930991"/>
    <lineage>
        <taxon>Eukaryota</taxon>
        <taxon>Fungi</taxon>
        <taxon>Dikarya</taxon>
        <taxon>Basidiomycota</taxon>
        <taxon>Agaricomycotina</taxon>
        <taxon>Agaricomycetes</taxon>
        <taxon>Agaricomycetidae</taxon>
        <taxon>Boletales</taxon>
        <taxon>Paxilineae</taxon>
        <taxon>Paxillaceae</taxon>
        <taxon>Paxillus</taxon>
    </lineage>
</organism>
<evidence type="ECO:0000313" key="2">
    <source>
        <dbReference type="Proteomes" id="UP000054538"/>
    </source>
</evidence>
<dbReference type="Proteomes" id="UP000054538">
    <property type="component" value="Unassembled WGS sequence"/>
</dbReference>
<name>A0A0D0D6V0_9AGAM</name>
<reference evidence="2" key="2">
    <citation type="submission" date="2015-01" db="EMBL/GenBank/DDBJ databases">
        <title>Evolutionary Origins and Diversification of the Mycorrhizal Mutualists.</title>
        <authorList>
            <consortium name="DOE Joint Genome Institute"/>
            <consortium name="Mycorrhizal Genomics Consortium"/>
            <person name="Kohler A."/>
            <person name="Kuo A."/>
            <person name="Nagy L.G."/>
            <person name="Floudas D."/>
            <person name="Copeland A."/>
            <person name="Barry K.W."/>
            <person name="Cichocki N."/>
            <person name="Veneault-Fourrey C."/>
            <person name="LaButti K."/>
            <person name="Lindquist E.A."/>
            <person name="Lipzen A."/>
            <person name="Lundell T."/>
            <person name="Morin E."/>
            <person name="Murat C."/>
            <person name="Riley R."/>
            <person name="Ohm R."/>
            <person name="Sun H."/>
            <person name="Tunlid A."/>
            <person name="Henrissat B."/>
            <person name="Grigoriev I.V."/>
            <person name="Hibbett D.S."/>
            <person name="Martin F."/>
        </authorList>
    </citation>
    <scope>NUCLEOTIDE SEQUENCE [LARGE SCALE GENOMIC DNA]</scope>
    <source>
        <strain evidence="2">Ve08.2h10</strain>
    </source>
</reference>
<evidence type="ECO:0000313" key="1">
    <source>
        <dbReference type="EMBL" id="KIK79386.1"/>
    </source>
</evidence>
<keyword evidence="2" id="KW-1185">Reference proteome</keyword>
<accession>A0A0D0D6V0</accession>
<sequence length="110" mass="12331">MNNIVGLEPSPIIHHSLGMVHGPLSLALESLKACSANGRLTKCSATVTLLDHLADALPVFAQDYDYEIRVYIRVDKWDSRRRRTQVPESRERALVISYTPCFNHSELSPA</sequence>
<protein>
    <submittedName>
        <fullName evidence="1">Uncharacterized protein</fullName>
    </submittedName>
</protein>
<dbReference type="EMBL" id="KN826294">
    <property type="protein sequence ID" value="KIK79386.1"/>
    <property type="molecule type" value="Genomic_DNA"/>
</dbReference>
<proteinExistence type="predicted"/>
<gene>
    <name evidence="1" type="ORF">PAXRUDRAFT_281521</name>
</gene>
<dbReference type="AlphaFoldDB" id="A0A0D0D6V0"/>